<feature type="transmembrane region" description="Helical" evidence="10">
    <location>
        <begin position="127"/>
        <end position="145"/>
    </location>
</feature>
<keyword evidence="5 10" id="KW-0552">Olfaction</keyword>
<evidence type="ECO:0000256" key="10">
    <source>
        <dbReference type="RuleBase" id="RU351113"/>
    </source>
</evidence>
<accession>A0AA38I4S8</accession>
<sequence length="382" mass="44115">MKNIITESFNTILTLFCYFGLYRSENHTKMRKIWSLVLYFLGVTLIVLTSSKLFVKQSEEFTQTNHMIIFVADATALCIKMLPFLFNQGGIKKCIDYFDDQYFVPKNDEEATITEECVRVCKRNFRAFAFVAILADVWWNIAPIFDNEYNLPLDIWLPYDPKSGPVTFYVTYIFTVTGMFYLGLIGSSLDPLTVGLVCHATCQIKILKYNLGKEKMENQSIYSLINHEDVIKTLKECIAHHNKILGFVVEYENCFTWCMFSQMAAITIGLGFCCIGITMVSFTDSYGLIFVACYLILCSQLLFYCHYGMLLYNENEGLLNAIFTSSWYHYDIRTRKMLLIITERSKIPIVLSAGRVIKLNYETFISTLKTTYSLIALLKNFK</sequence>
<dbReference type="GO" id="GO:0004984">
    <property type="term" value="F:olfactory receptor activity"/>
    <property type="evidence" value="ECO:0007669"/>
    <property type="project" value="InterPro"/>
</dbReference>
<reference evidence="11" key="1">
    <citation type="journal article" date="2023" name="G3 (Bethesda)">
        <title>Whole genome assemblies of Zophobas morio and Tenebrio molitor.</title>
        <authorList>
            <person name="Kaur S."/>
            <person name="Stinson S.A."/>
            <person name="diCenzo G.C."/>
        </authorList>
    </citation>
    <scope>NUCLEOTIDE SEQUENCE</scope>
    <source>
        <strain evidence="11">QUZm001</strain>
    </source>
</reference>
<feature type="transmembrane region" description="Helical" evidence="10">
    <location>
        <begin position="67"/>
        <end position="86"/>
    </location>
</feature>
<gene>
    <name evidence="11" type="ORF">Zmor_021213</name>
</gene>
<keyword evidence="4 10" id="KW-0812">Transmembrane</keyword>
<feature type="transmembrane region" description="Helical" evidence="10">
    <location>
        <begin position="165"/>
        <end position="184"/>
    </location>
</feature>
<feature type="transmembrane region" description="Helical" evidence="10">
    <location>
        <begin position="33"/>
        <end position="55"/>
    </location>
</feature>
<evidence type="ECO:0000256" key="4">
    <source>
        <dbReference type="ARBA" id="ARBA00022692"/>
    </source>
</evidence>
<keyword evidence="7 10" id="KW-0472">Membrane</keyword>
<evidence type="ECO:0000256" key="3">
    <source>
        <dbReference type="ARBA" id="ARBA00022606"/>
    </source>
</evidence>
<evidence type="ECO:0000256" key="2">
    <source>
        <dbReference type="ARBA" id="ARBA00022475"/>
    </source>
</evidence>
<evidence type="ECO:0000256" key="9">
    <source>
        <dbReference type="ARBA" id="ARBA00023224"/>
    </source>
</evidence>
<keyword evidence="2" id="KW-1003">Cell membrane</keyword>
<dbReference type="Proteomes" id="UP001168821">
    <property type="component" value="Unassembled WGS sequence"/>
</dbReference>
<dbReference type="AlphaFoldDB" id="A0AA38I4S8"/>
<keyword evidence="9 10" id="KW-0807">Transducer</keyword>
<proteinExistence type="inferred from homology"/>
<keyword evidence="12" id="KW-1185">Reference proteome</keyword>
<comment type="subcellular location">
    <subcellularLocation>
        <location evidence="1 10">Cell membrane</location>
        <topology evidence="1 10">Multi-pass membrane protein</topology>
    </subcellularLocation>
</comment>
<dbReference type="GO" id="GO:0005549">
    <property type="term" value="F:odorant binding"/>
    <property type="evidence" value="ECO:0007669"/>
    <property type="project" value="InterPro"/>
</dbReference>
<comment type="caution">
    <text evidence="10">Lacks conserved residue(s) required for the propagation of feature annotation.</text>
</comment>
<evidence type="ECO:0000256" key="1">
    <source>
        <dbReference type="ARBA" id="ARBA00004651"/>
    </source>
</evidence>
<dbReference type="GO" id="GO:0005886">
    <property type="term" value="C:plasma membrane"/>
    <property type="evidence" value="ECO:0007669"/>
    <property type="project" value="UniProtKB-SubCell"/>
</dbReference>
<evidence type="ECO:0000256" key="7">
    <source>
        <dbReference type="ARBA" id="ARBA00023136"/>
    </source>
</evidence>
<dbReference type="Pfam" id="PF02949">
    <property type="entry name" value="7tm_6"/>
    <property type="match status" value="1"/>
</dbReference>
<dbReference type="EMBL" id="JALNTZ010000006">
    <property type="protein sequence ID" value="KAJ3649473.1"/>
    <property type="molecule type" value="Genomic_DNA"/>
</dbReference>
<dbReference type="PANTHER" id="PTHR21137:SF35">
    <property type="entry name" value="ODORANT RECEPTOR 19A-RELATED"/>
    <property type="match status" value="1"/>
</dbReference>
<evidence type="ECO:0000256" key="8">
    <source>
        <dbReference type="ARBA" id="ARBA00023170"/>
    </source>
</evidence>
<comment type="similarity">
    <text evidence="10">Belongs to the insect chemoreceptor superfamily. Heteromeric odorant receptor channel (TC 1.A.69) family.</text>
</comment>
<dbReference type="InterPro" id="IPR004117">
    <property type="entry name" value="7tm6_olfct_rcpt"/>
</dbReference>
<keyword evidence="8 10" id="KW-0675">Receptor</keyword>
<feature type="transmembrane region" description="Helical" evidence="10">
    <location>
        <begin position="288"/>
        <end position="307"/>
    </location>
</feature>
<feature type="transmembrane region" description="Helical" evidence="10">
    <location>
        <begin position="263"/>
        <end position="282"/>
    </location>
</feature>
<keyword evidence="3 10" id="KW-0716">Sensory transduction</keyword>
<keyword evidence="6 10" id="KW-1133">Transmembrane helix</keyword>
<comment type="caution">
    <text evidence="11">The sequence shown here is derived from an EMBL/GenBank/DDBJ whole genome shotgun (WGS) entry which is preliminary data.</text>
</comment>
<dbReference type="GO" id="GO:0007165">
    <property type="term" value="P:signal transduction"/>
    <property type="evidence" value="ECO:0007669"/>
    <property type="project" value="UniProtKB-KW"/>
</dbReference>
<protein>
    <recommendedName>
        <fullName evidence="10">Odorant receptor</fullName>
    </recommendedName>
</protein>
<evidence type="ECO:0000313" key="12">
    <source>
        <dbReference type="Proteomes" id="UP001168821"/>
    </source>
</evidence>
<evidence type="ECO:0000256" key="6">
    <source>
        <dbReference type="ARBA" id="ARBA00022989"/>
    </source>
</evidence>
<name>A0AA38I4S8_9CUCU</name>
<evidence type="ECO:0000256" key="5">
    <source>
        <dbReference type="ARBA" id="ARBA00022725"/>
    </source>
</evidence>
<organism evidence="11 12">
    <name type="scientific">Zophobas morio</name>
    <dbReference type="NCBI Taxonomy" id="2755281"/>
    <lineage>
        <taxon>Eukaryota</taxon>
        <taxon>Metazoa</taxon>
        <taxon>Ecdysozoa</taxon>
        <taxon>Arthropoda</taxon>
        <taxon>Hexapoda</taxon>
        <taxon>Insecta</taxon>
        <taxon>Pterygota</taxon>
        <taxon>Neoptera</taxon>
        <taxon>Endopterygota</taxon>
        <taxon>Coleoptera</taxon>
        <taxon>Polyphaga</taxon>
        <taxon>Cucujiformia</taxon>
        <taxon>Tenebrionidae</taxon>
        <taxon>Zophobas</taxon>
    </lineage>
</organism>
<dbReference type="PANTHER" id="PTHR21137">
    <property type="entry name" value="ODORANT RECEPTOR"/>
    <property type="match status" value="1"/>
</dbReference>
<evidence type="ECO:0000313" key="11">
    <source>
        <dbReference type="EMBL" id="KAJ3649473.1"/>
    </source>
</evidence>